<dbReference type="GO" id="GO:0051301">
    <property type="term" value="P:cell division"/>
    <property type="evidence" value="ECO:0007669"/>
    <property type="project" value="UniProtKB-KW"/>
</dbReference>
<keyword evidence="12" id="KW-1185">Reference proteome</keyword>
<dbReference type="SUPFAM" id="SSF48371">
    <property type="entry name" value="ARM repeat"/>
    <property type="match status" value="1"/>
</dbReference>
<comment type="subcellular location">
    <subcellularLocation>
        <location evidence="1">Chromosome</location>
    </subcellularLocation>
</comment>
<evidence type="ECO:0000256" key="7">
    <source>
        <dbReference type="ARBA" id="ARBA00023306"/>
    </source>
</evidence>
<keyword evidence="4" id="KW-0132">Cell division</keyword>
<dbReference type="InterPro" id="IPR016024">
    <property type="entry name" value="ARM-type_fold"/>
</dbReference>
<feature type="compositionally biased region" description="Acidic residues" evidence="9">
    <location>
        <begin position="617"/>
        <end position="647"/>
    </location>
</feature>
<accession>A0A9P6W749</accession>
<keyword evidence="5" id="KW-0498">Mitosis</keyword>
<keyword evidence="6" id="KW-0226">DNA condensation</keyword>
<feature type="region of interest" description="Disordered" evidence="9">
    <location>
        <begin position="1028"/>
        <end position="1069"/>
    </location>
</feature>
<evidence type="ECO:0000256" key="8">
    <source>
        <dbReference type="SAM" id="Coils"/>
    </source>
</evidence>
<comment type="caution">
    <text evidence="11">The sequence shown here is derived from an EMBL/GenBank/DDBJ whole genome shotgun (WGS) entry which is preliminary data.</text>
</comment>
<feature type="compositionally biased region" description="Acidic residues" evidence="9">
    <location>
        <begin position="1035"/>
        <end position="1069"/>
    </location>
</feature>
<proteinExistence type="inferred from homology"/>
<dbReference type="InterPro" id="IPR025977">
    <property type="entry name" value="Cnd3_C"/>
</dbReference>
<keyword evidence="8" id="KW-0175">Coiled coil</keyword>
<organism evidence="11 12">
    <name type="scientific">Rhodotorula mucilaginosa</name>
    <name type="common">Yeast</name>
    <name type="synonym">Rhodotorula rubra</name>
    <dbReference type="NCBI Taxonomy" id="5537"/>
    <lineage>
        <taxon>Eukaryota</taxon>
        <taxon>Fungi</taxon>
        <taxon>Dikarya</taxon>
        <taxon>Basidiomycota</taxon>
        <taxon>Pucciniomycotina</taxon>
        <taxon>Microbotryomycetes</taxon>
        <taxon>Sporidiobolales</taxon>
        <taxon>Sporidiobolaceae</taxon>
        <taxon>Rhodotorula</taxon>
    </lineage>
</organism>
<keyword evidence="3" id="KW-0158">Chromosome</keyword>
<dbReference type="EMBL" id="PUHQ01000014">
    <property type="protein sequence ID" value="KAG0664444.1"/>
    <property type="molecule type" value="Genomic_DNA"/>
</dbReference>
<sequence length="1069" mass="119896">MEFNSWTHVTGRAQKGKCSFNTLPAHRIRLDIRESTADIYCAHLTRSSAQSEPLPCRRVPRALFAFSQHPPKSTTSEHTAMPGRVRRAEAAQDDTLDTLAEALDQHLPAVFTAAQHTTASHRKHINTLHAVFLRCAKVTTLSSDGRYTRLSGEKAFGEKFREMVTFPLGVKKGTDQADRREAAGDAEDDDDADDGPASRLVAQLLAFLLRGFQAKNKIARYRCVQLVALMINSLGEIDDESYKTLKAALLERVRDKEASVRQHAVVALSKLQDADEDVEDSDSEEDDSDGGVAKDAKRSVTEVLVDVLNHDPAAEVRRAALFNLIPSPETLPSLLRRTLDIDTTNRRLAFAHVLAEIPPKSLTLKQRQTVLGRGLRDREEAVRKAAKKLVAKWAEQLDRGGNDPEGLFEAFIGLLDVHSAEGKTVAEKALEALFEVRPDLIEGIELTDDFYQTLTPSTAFLIRTYLDYLRNNESNLLSDVEPVVTALAFYLQSAWTQLVVALEAEERDEDQELQQQFIVGELVGIAVNLDYGDEIGRRKMFELMRMPFPVIIRFSRSLMQVHRAGEMLQHSLLPPVLIPMCLDVLLKGTSERDFMRIVVEIVQSLRRESHLVTSDSELGEQDEDDESDKEEEDEAAESETDLSEEDAEVRARRRAKGKGKARRKSAVQTPQQAARRKDLDLRCLFVVKALLERVMSALQENSMLHGLVAELIVPAVKTKDFDVRAQGLICLGLCCLLDKSMALDSFQLLARQSESTEGELQVKVLQTLFDLIVLHGVNFGEERGFGSNLIIGFLGSALDQEDPMAAATVVVGIAKLLLSGMVNDEEILGRLVLLYFASETADNPELRQCLSYFFPVYCYSNPQNQRRIASVMVKTLDVLRSVYDDLKDKSTMVTPLQIGSQLIDWTDPQKVIDSEGIEPDETVQVDLAIRMLKALYRAEEKEPRKLWCQLLPKLYIPEETDDAKVRALLVLVEALKENRPIGDTVSRNALNRFATAVHKTFDERLENLEDEARAAVDQSDEVKAIRDWVRKVEREEDGESESEDDDDEEEDDDDREEDEDEDADDSAAE</sequence>
<dbReference type="GO" id="GO:0007076">
    <property type="term" value="P:mitotic chromosome condensation"/>
    <property type="evidence" value="ECO:0007669"/>
    <property type="project" value="InterPro"/>
</dbReference>
<evidence type="ECO:0000313" key="11">
    <source>
        <dbReference type="EMBL" id="KAG0664444.1"/>
    </source>
</evidence>
<evidence type="ECO:0000313" key="12">
    <source>
        <dbReference type="Proteomes" id="UP000777482"/>
    </source>
</evidence>
<dbReference type="Gene3D" id="1.25.10.10">
    <property type="entry name" value="Leucine-rich Repeat Variant"/>
    <property type="match status" value="1"/>
</dbReference>
<evidence type="ECO:0000256" key="5">
    <source>
        <dbReference type="ARBA" id="ARBA00022776"/>
    </source>
</evidence>
<dbReference type="GO" id="GO:0000793">
    <property type="term" value="C:condensed chromosome"/>
    <property type="evidence" value="ECO:0007669"/>
    <property type="project" value="TreeGrafter"/>
</dbReference>
<evidence type="ECO:0000259" key="10">
    <source>
        <dbReference type="Pfam" id="PF12719"/>
    </source>
</evidence>
<evidence type="ECO:0000256" key="2">
    <source>
        <dbReference type="ARBA" id="ARBA00006533"/>
    </source>
</evidence>
<feature type="domain" description="Nuclear condensin complex subunit 3 C-terminal" evidence="10">
    <location>
        <begin position="682"/>
        <end position="956"/>
    </location>
</feature>
<evidence type="ECO:0000256" key="1">
    <source>
        <dbReference type="ARBA" id="ARBA00004286"/>
    </source>
</evidence>
<reference evidence="11 12" key="1">
    <citation type="submission" date="2020-11" db="EMBL/GenBank/DDBJ databases">
        <title>Kefir isolates.</title>
        <authorList>
            <person name="Marcisauskas S."/>
            <person name="Kim Y."/>
            <person name="Blasche S."/>
        </authorList>
    </citation>
    <scope>NUCLEOTIDE SEQUENCE [LARGE SCALE GENOMIC DNA]</scope>
    <source>
        <strain evidence="11 12">KR</strain>
    </source>
</reference>
<evidence type="ECO:0000256" key="4">
    <source>
        <dbReference type="ARBA" id="ARBA00022618"/>
    </source>
</evidence>
<dbReference type="OrthoDB" id="27187at2759"/>
<evidence type="ECO:0000256" key="9">
    <source>
        <dbReference type="SAM" id="MobiDB-lite"/>
    </source>
</evidence>
<dbReference type="Pfam" id="PF12719">
    <property type="entry name" value="Cnd3"/>
    <property type="match status" value="1"/>
</dbReference>
<feature type="coiled-coil region" evidence="8">
    <location>
        <begin position="991"/>
        <end position="1025"/>
    </location>
</feature>
<feature type="region of interest" description="Disordered" evidence="9">
    <location>
        <begin position="612"/>
        <end position="673"/>
    </location>
</feature>
<feature type="compositionally biased region" description="Basic residues" evidence="9">
    <location>
        <begin position="651"/>
        <end position="665"/>
    </location>
</feature>
<evidence type="ECO:0000256" key="3">
    <source>
        <dbReference type="ARBA" id="ARBA00022454"/>
    </source>
</evidence>
<feature type="compositionally biased region" description="Acidic residues" evidence="9">
    <location>
        <begin position="184"/>
        <end position="194"/>
    </location>
</feature>
<evidence type="ECO:0000256" key="6">
    <source>
        <dbReference type="ARBA" id="ARBA00023067"/>
    </source>
</evidence>
<dbReference type="PANTHER" id="PTHR14418">
    <property type="entry name" value="CONDENSIN COMPLEX SUBUNIT 3-RELATED"/>
    <property type="match status" value="1"/>
</dbReference>
<feature type="compositionally biased region" description="Basic and acidic residues" evidence="9">
    <location>
        <begin position="174"/>
        <end position="183"/>
    </location>
</feature>
<dbReference type="InterPro" id="IPR027165">
    <property type="entry name" value="CND3"/>
</dbReference>
<dbReference type="PANTHER" id="PTHR14418:SF5">
    <property type="entry name" value="CONDENSIN COMPLEX SUBUNIT 3"/>
    <property type="match status" value="1"/>
</dbReference>
<dbReference type="InterPro" id="IPR011989">
    <property type="entry name" value="ARM-like"/>
</dbReference>
<name>A0A9P6W749_RHOMI</name>
<feature type="region of interest" description="Disordered" evidence="9">
    <location>
        <begin position="174"/>
        <end position="195"/>
    </location>
</feature>
<feature type="region of interest" description="Disordered" evidence="9">
    <location>
        <begin position="272"/>
        <end position="295"/>
    </location>
</feature>
<dbReference type="AlphaFoldDB" id="A0A9P6W749"/>
<dbReference type="GO" id="GO:0000796">
    <property type="term" value="C:condensin complex"/>
    <property type="evidence" value="ECO:0007669"/>
    <property type="project" value="InterPro"/>
</dbReference>
<comment type="similarity">
    <text evidence="2">Belongs to the CND3 (condensin subunit 3) family.</text>
</comment>
<protein>
    <recommendedName>
        <fullName evidence="10">Nuclear condensin complex subunit 3 C-terminal domain-containing protein</fullName>
    </recommendedName>
</protein>
<gene>
    <name evidence="11" type="ORF">C6P46_001489</name>
</gene>
<keyword evidence="7" id="KW-0131">Cell cycle</keyword>
<feature type="compositionally biased region" description="Acidic residues" evidence="9">
    <location>
        <begin position="274"/>
        <end position="289"/>
    </location>
</feature>
<dbReference type="Proteomes" id="UP000777482">
    <property type="component" value="Unassembled WGS sequence"/>
</dbReference>